<dbReference type="CDD" id="cd00082">
    <property type="entry name" value="HisKA"/>
    <property type="match status" value="1"/>
</dbReference>
<dbReference type="PROSITE" id="PS50885">
    <property type="entry name" value="HAMP"/>
    <property type="match status" value="1"/>
</dbReference>
<evidence type="ECO:0000259" key="16">
    <source>
        <dbReference type="PROSITE" id="PS50885"/>
    </source>
</evidence>
<dbReference type="InterPro" id="IPR004358">
    <property type="entry name" value="Sig_transdc_His_kin-like_C"/>
</dbReference>
<keyword evidence="12" id="KW-0902">Two-component regulatory system</keyword>
<dbReference type="Gene3D" id="3.30.565.10">
    <property type="entry name" value="Histidine kinase-like ATPase, C-terminal domain"/>
    <property type="match status" value="1"/>
</dbReference>
<comment type="catalytic activity">
    <reaction evidence="1">
        <text>ATP + protein L-histidine = ADP + protein N-phospho-L-histidine.</text>
        <dbReference type="EC" id="2.7.13.3"/>
    </reaction>
</comment>
<evidence type="ECO:0000256" key="3">
    <source>
        <dbReference type="ARBA" id="ARBA00012438"/>
    </source>
</evidence>
<dbReference type="OrthoDB" id="335833at2"/>
<dbReference type="PANTHER" id="PTHR45528:SF1">
    <property type="entry name" value="SENSOR HISTIDINE KINASE CPXA"/>
    <property type="match status" value="1"/>
</dbReference>
<keyword evidence="8" id="KW-0547">Nucleotide-binding</keyword>
<dbReference type="EC" id="2.7.13.3" evidence="3"/>
<accession>A0A2V3W220</accession>
<dbReference type="Pfam" id="PF00512">
    <property type="entry name" value="HisKA"/>
    <property type="match status" value="1"/>
</dbReference>
<reference evidence="17 18" key="1">
    <citation type="submission" date="2018-05" db="EMBL/GenBank/DDBJ databases">
        <title>Genomic Encyclopedia of Type Strains, Phase IV (KMG-IV): sequencing the most valuable type-strain genomes for metagenomic binning, comparative biology and taxonomic classification.</title>
        <authorList>
            <person name="Goeker M."/>
        </authorList>
    </citation>
    <scope>NUCLEOTIDE SEQUENCE [LARGE SCALE GENOMIC DNA]</scope>
    <source>
        <strain evidence="17 18">DSM 28556</strain>
    </source>
</reference>
<dbReference type="PANTHER" id="PTHR45528">
    <property type="entry name" value="SENSOR HISTIDINE KINASE CPXA"/>
    <property type="match status" value="1"/>
</dbReference>
<comment type="caution">
    <text evidence="17">The sequence shown here is derived from an EMBL/GenBank/DDBJ whole genome shotgun (WGS) entry which is preliminary data.</text>
</comment>
<keyword evidence="4" id="KW-1003">Cell membrane</keyword>
<keyword evidence="7 14" id="KW-0812">Transmembrane</keyword>
<evidence type="ECO:0000256" key="1">
    <source>
        <dbReference type="ARBA" id="ARBA00000085"/>
    </source>
</evidence>
<evidence type="ECO:0000256" key="5">
    <source>
        <dbReference type="ARBA" id="ARBA00022553"/>
    </source>
</evidence>
<evidence type="ECO:0000256" key="11">
    <source>
        <dbReference type="ARBA" id="ARBA00022989"/>
    </source>
</evidence>
<dbReference type="Gene3D" id="1.10.287.130">
    <property type="match status" value="1"/>
</dbReference>
<dbReference type="PROSITE" id="PS50109">
    <property type="entry name" value="HIS_KIN"/>
    <property type="match status" value="1"/>
</dbReference>
<feature type="transmembrane region" description="Helical" evidence="14">
    <location>
        <begin position="6"/>
        <end position="29"/>
    </location>
</feature>
<name>A0A2V3W220_9BACI</name>
<evidence type="ECO:0000256" key="14">
    <source>
        <dbReference type="SAM" id="Phobius"/>
    </source>
</evidence>
<dbReference type="InterPro" id="IPR003661">
    <property type="entry name" value="HisK_dim/P_dom"/>
</dbReference>
<evidence type="ECO:0000256" key="10">
    <source>
        <dbReference type="ARBA" id="ARBA00022840"/>
    </source>
</evidence>
<dbReference type="PRINTS" id="PR00344">
    <property type="entry name" value="BCTRLSENSOR"/>
</dbReference>
<sequence>MKIKTWLLTSFLVVMILPLISAYILFAWITSYHNDKKVEEYYEVYAEIQQLNTRLRDPELYTFSASKDELEEMVSEQLSITLFDNRGRVLYTSNPPAPLKGDEVYKNLFELQQGLRAFTYKEPILEDGNIIGLFEVKVARDELISTIVKRGWIVTSIFLISFIIIYLTVALIVNNRLNKRLVGLMDEMSAFASGNSYVETEAGKDEIGELKQHFYAMRKQINAAQEVIELEQKAKEYMVATISHDLKTPLTSIKAYAESLNHPGNLTDEDEKVYRKVIIEKADFMKQMLDDLITHTLLQSQNYELELVTVDGEEFFDMLISGYEALCEKKNIELKTCNNVIGDYDVNPKQLMRVADNLMMNAIRHTPESGKIWVLSLSKEKELEHWLFDFVKPYSFDYESYTYLIVQNEGEGIPEEKMDFLFDPLYQVDQARSKKDAHGTGLGLSITKQIIEKHDGSVQAFSKINIGACFICSIPKRRGN</sequence>
<comment type="subcellular location">
    <subcellularLocation>
        <location evidence="2">Cell membrane</location>
        <topology evidence="2">Multi-pass membrane protein</topology>
    </subcellularLocation>
</comment>
<dbReference type="RefSeq" id="WP_110394786.1">
    <property type="nucleotide sequence ID" value="NZ_JBHUHB010000001.1"/>
</dbReference>
<evidence type="ECO:0000313" key="17">
    <source>
        <dbReference type="EMBL" id="PXW87960.1"/>
    </source>
</evidence>
<evidence type="ECO:0000256" key="8">
    <source>
        <dbReference type="ARBA" id="ARBA00022741"/>
    </source>
</evidence>
<proteinExistence type="predicted"/>
<evidence type="ECO:0000256" key="4">
    <source>
        <dbReference type="ARBA" id="ARBA00022475"/>
    </source>
</evidence>
<feature type="transmembrane region" description="Helical" evidence="14">
    <location>
        <begin position="152"/>
        <end position="173"/>
    </location>
</feature>
<dbReference type="InterPro" id="IPR036890">
    <property type="entry name" value="HATPase_C_sf"/>
</dbReference>
<dbReference type="InterPro" id="IPR005467">
    <property type="entry name" value="His_kinase_dom"/>
</dbReference>
<evidence type="ECO:0000256" key="12">
    <source>
        <dbReference type="ARBA" id="ARBA00023012"/>
    </source>
</evidence>
<dbReference type="InterPro" id="IPR003660">
    <property type="entry name" value="HAMP_dom"/>
</dbReference>
<keyword evidence="5" id="KW-0597">Phosphoprotein</keyword>
<gene>
    <name evidence="17" type="ORF">DFR56_104110</name>
</gene>
<dbReference type="GO" id="GO:0000155">
    <property type="term" value="F:phosphorelay sensor kinase activity"/>
    <property type="evidence" value="ECO:0007669"/>
    <property type="project" value="InterPro"/>
</dbReference>
<dbReference type="Proteomes" id="UP000247978">
    <property type="component" value="Unassembled WGS sequence"/>
</dbReference>
<protein>
    <recommendedName>
        <fullName evidence="3">histidine kinase</fullName>
        <ecNumber evidence="3">2.7.13.3</ecNumber>
    </recommendedName>
</protein>
<dbReference type="GO" id="GO:0005524">
    <property type="term" value="F:ATP binding"/>
    <property type="evidence" value="ECO:0007669"/>
    <property type="project" value="UniProtKB-KW"/>
</dbReference>
<keyword evidence="10" id="KW-0067">ATP-binding</keyword>
<dbReference type="SUPFAM" id="SSF47384">
    <property type="entry name" value="Homodimeric domain of signal transducing histidine kinase"/>
    <property type="match status" value="1"/>
</dbReference>
<keyword evidence="13 14" id="KW-0472">Membrane</keyword>
<dbReference type="SMART" id="SM00387">
    <property type="entry name" value="HATPase_c"/>
    <property type="match status" value="1"/>
</dbReference>
<dbReference type="InterPro" id="IPR003594">
    <property type="entry name" value="HATPase_dom"/>
</dbReference>
<feature type="domain" description="HAMP" evidence="16">
    <location>
        <begin position="175"/>
        <end position="226"/>
    </location>
</feature>
<keyword evidence="9 17" id="KW-0418">Kinase</keyword>
<evidence type="ECO:0000256" key="9">
    <source>
        <dbReference type="ARBA" id="ARBA00022777"/>
    </source>
</evidence>
<evidence type="ECO:0000256" key="2">
    <source>
        <dbReference type="ARBA" id="ARBA00004651"/>
    </source>
</evidence>
<dbReference type="Pfam" id="PF02518">
    <property type="entry name" value="HATPase_c"/>
    <property type="match status" value="1"/>
</dbReference>
<dbReference type="Gene3D" id="6.10.340.10">
    <property type="match status" value="1"/>
</dbReference>
<dbReference type="SUPFAM" id="SSF55874">
    <property type="entry name" value="ATPase domain of HSP90 chaperone/DNA topoisomerase II/histidine kinase"/>
    <property type="match status" value="1"/>
</dbReference>
<dbReference type="SMART" id="SM00388">
    <property type="entry name" value="HisKA"/>
    <property type="match status" value="1"/>
</dbReference>
<organism evidence="17 18">
    <name type="scientific">Pseudogracilibacillus auburnensis</name>
    <dbReference type="NCBI Taxonomy" id="1494959"/>
    <lineage>
        <taxon>Bacteria</taxon>
        <taxon>Bacillati</taxon>
        <taxon>Bacillota</taxon>
        <taxon>Bacilli</taxon>
        <taxon>Bacillales</taxon>
        <taxon>Bacillaceae</taxon>
        <taxon>Pseudogracilibacillus</taxon>
    </lineage>
</organism>
<dbReference type="EMBL" id="QJJQ01000004">
    <property type="protein sequence ID" value="PXW87960.1"/>
    <property type="molecule type" value="Genomic_DNA"/>
</dbReference>
<keyword evidence="6" id="KW-0808">Transferase</keyword>
<evidence type="ECO:0000256" key="7">
    <source>
        <dbReference type="ARBA" id="ARBA00022692"/>
    </source>
</evidence>
<dbReference type="GO" id="GO:0005886">
    <property type="term" value="C:plasma membrane"/>
    <property type="evidence" value="ECO:0007669"/>
    <property type="project" value="UniProtKB-SubCell"/>
</dbReference>
<dbReference type="AlphaFoldDB" id="A0A2V3W220"/>
<keyword evidence="18" id="KW-1185">Reference proteome</keyword>
<dbReference type="InterPro" id="IPR050398">
    <property type="entry name" value="HssS/ArlS-like"/>
</dbReference>
<evidence type="ECO:0000313" key="18">
    <source>
        <dbReference type="Proteomes" id="UP000247978"/>
    </source>
</evidence>
<feature type="domain" description="Histidine kinase" evidence="15">
    <location>
        <begin position="241"/>
        <end position="478"/>
    </location>
</feature>
<keyword evidence="11 14" id="KW-1133">Transmembrane helix</keyword>
<dbReference type="InterPro" id="IPR036097">
    <property type="entry name" value="HisK_dim/P_sf"/>
</dbReference>
<evidence type="ECO:0000256" key="13">
    <source>
        <dbReference type="ARBA" id="ARBA00023136"/>
    </source>
</evidence>
<evidence type="ECO:0000256" key="6">
    <source>
        <dbReference type="ARBA" id="ARBA00022679"/>
    </source>
</evidence>
<evidence type="ECO:0000259" key="15">
    <source>
        <dbReference type="PROSITE" id="PS50109"/>
    </source>
</evidence>